<dbReference type="PANTHER" id="PTHR10555:SF170">
    <property type="entry name" value="FI18122P1"/>
    <property type="match status" value="1"/>
</dbReference>
<sequence>MNNNQIYDDFSDLIPSQEGLSIKYEEVNPFADVFTSLPSSNSRTSDSFHHAEFVDPHQEDHIQNSFSNLNLEIAEGATDETEGFHSNPLEELDKEAAFSPIAFNKEPKLPEDVTPFGETHSPENSTNGSPLHEVFSSSEYIEPNTSETLHTSPKFQTSPPITQYKTSVREPTYNILDVQQDSPESPLPSFEIAKEIVPPNPVIPSAEPETTLAEVPLPEDEVIEEANEMIDSDSSKATFEISICEPQKVGDPISPYIVYKVKTNTTSTLFKRSELSVTRRYRDFLWLYNQLVNNHPGVIVPPVPEKHALGRFQDEFIETRRAALEKCLRKIAAHPKLNQDPDLEVFLESEKFNIEIKERKPTGSKGLMKAFGNVVSSGFSKFVETDEWFENKRAQIETLESQLKPLMKVFESFIKHRKELGGTHLEFGESIDTLANAEPNQPLTDNLIALSKVQKRIKELQDKQATQDSFTFESTLDEYLRTIGSIKLAFNARIKAYQSWHTSIADFNKKREKLRSQQAKPERVSQLTHETSEAESKVEQEKTKFEEITSTLKQELIRFDEEKVEDFKQSLEKYLRSTISTQMELISLWEAYLASTSQAQQQLLDHCDPQVEDSIQE</sequence>
<dbReference type="InterPro" id="IPR027267">
    <property type="entry name" value="AH/BAR_dom_sf"/>
</dbReference>
<evidence type="ECO:0000313" key="3">
    <source>
        <dbReference type="EMBL" id="KAK9723287.1"/>
    </source>
</evidence>
<feature type="region of interest" description="Disordered" evidence="1">
    <location>
        <begin position="108"/>
        <end position="163"/>
    </location>
</feature>
<protein>
    <submittedName>
        <fullName evidence="3">Vacuolar protein sorting-associated protein vps5</fullName>
    </submittedName>
</protein>
<dbReference type="InterPro" id="IPR036871">
    <property type="entry name" value="PX_dom_sf"/>
</dbReference>
<evidence type="ECO:0000259" key="2">
    <source>
        <dbReference type="PROSITE" id="PS50195"/>
    </source>
</evidence>
<dbReference type="SUPFAM" id="SSF64268">
    <property type="entry name" value="PX domain"/>
    <property type="match status" value="1"/>
</dbReference>
<evidence type="ECO:0000313" key="4">
    <source>
        <dbReference type="Proteomes" id="UP001479436"/>
    </source>
</evidence>
<dbReference type="Gene3D" id="3.30.1520.10">
    <property type="entry name" value="Phox-like domain"/>
    <property type="match status" value="1"/>
</dbReference>
<gene>
    <name evidence="3" type="primary">vps5_2</name>
    <name evidence="3" type="ORF">K7432_002036</name>
</gene>
<dbReference type="PROSITE" id="PS50195">
    <property type="entry name" value="PX"/>
    <property type="match status" value="1"/>
</dbReference>
<dbReference type="Proteomes" id="UP001479436">
    <property type="component" value="Unassembled WGS sequence"/>
</dbReference>
<dbReference type="SUPFAM" id="SSF103657">
    <property type="entry name" value="BAR/IMD domain-like"/>
    <property type="match status" value="1"/>
</dbReference>
<dbReference type="EMBL" id="JASJQH010006927">
    <property type="protein sequence ID" value="KAK9723287.1"/>
    <property type="molecule type" value="Genomic_DNA"/>
</dbReference>
<feature type="compositionally biased region" description="Polar residues" evidence="1">
    <location>
        <begin position="122"/>
        <end position="163"/>
    </location>
</feature>
<dbReference type="Pfam" id="PF00787">
    <property type="entry name" value="PX"/>
    <property type="match status" value="1"/>
</dbReference>
<evidence type="ECO:0000256" key="1">
    <source>
        <dbReference type="SAM" id="MobiDB-lite"/>
    </source>
</evidence>
<accession>A0ABR2W8S9</accession>
<dbReference type="InterPro" id="IPR037868">
    <property type="entry name" value="PX_Vps5"/>
</dbReference>
<organism evidence="3 4">
    <name type="scientific">Basidiobolus ranarum</name>
    <dbReference type="NCBI Taxonomy" id="34480"/>
    <lineage>
        <taxon>Eukaryota</taxon>
        <taxon>Fungi</taxon>
        <taxon>Fungi incertae sedis</taxon>
        <taxon>Zoopagomycota</taxon>
        <taxon>Entomophthoromycotina</taxon>
        <taxon>Basidiobolomycetes</taxon>
        <taxon>Basidiobolales</taxon>
        <taxon>Basidiobolaceae</taxon>
        <taxon>Basidiobolus</taxon>
    </lineage>
</organism>
<dbReference type="Gene3D" id="1.20.1270.60">
    <property type="entry name" value="Arfaptin homology (AH) domain/BAR domain"/>
    <property type="match status" value="1"/>
</dbReference>
<dbReference type="InterPro" id="IPR015404">
    <property type="entry name" value="Vps5_C"/>
</dbReference>
<feature type="domain" description="PX" evidence="2">
    <location>
        <begin position="237"/>
        <end position="354"/>
    </location>
</feature>
<dbReference type="CDD" id="cd06861">
    <property type="entry name" value="PX_Vps5p"/>
    <property type="match status" value="1"/>
</dbReference>
<proteinExistence type="predicted"/>
<dbReference type="InterPro" id="IPR001683">
    <property type="entry name" value="PX_dom"/>
</dbReference>
<dbReference type="PANTHER" id="PTHR10555">
    <property type="entry name" value="SORTING NEXIN"/>
    <property type="match status" value="1"/>
</dbReference>
<feature type="compositionally biased region" description="Basic and acidic residues" evidence="1">
    <location>
        <begin position="530"/>
        <end position="541"/>
    </location>
</feature>
<keyword evidence="4" id="KW-1185">Reference proteome</keyword>
<dbReference type="SMART" id="SM00312">
    <property type="entry name" value="PX"/>
    <property type="match status" value="1"/>
</dbReference>
<reference evidence="3 4" key="1">
    <citation type="submission" date="2023-04" db="EMBL/GenBank/DDBJ databases">
        <title>Genome of Basidiobolus ranarum AG-B5.</title>
        <authorList>
            <person name="Stajich J.E."/>
            <person name="Carter-House D."/>
            <person name="Gryganskyi A."/>
        </authorList>
    </citation>
    <scope>NUCLEOTIDE SEQUENCE [LARGE SCALE GENOMIC DNA]</scope>
    <source>
        <strain evidence="3 4">AG-B5</strain>
    </source>
</reference>
<feature type="region of interest" description="Disordered" evidence="1">
    <location>
        <begin position="514"/>
        <end position="541"/>
    </location>
</feature>
<dbReference type="Pfam" id="PF09325">
    <property type="entry name" value="Vps5"/>
    <property type="match status" value="1"/>
</dbReference>
<name>A0ABR2W8S9_9FUNG</name>
<comment type="caution">
    <text evidence="3">The sequence shown here is derived from an EMBL/GenBank/DDBJ whole genome shotgun (WGS) entry which is preliminary data.</text>
</comment>